<comment type="caution">
    <text evidence="2">The sequence shown here is derived from an EMBL/GenBank/DDBJ whole genome shotgun (WGS) entry which is preliminary data.</text>
</comment>
<gene>
    <name evidence="2" type="ORF">BN2614_LOCUS2</name>
</gene>
<feature type="compositionally biased region" description="Low complexity" evidence="1">
    <location>
        <begin position="9"/>
        <end position="21"/>
    </location>
</feature>
<feature type="region of interest" description="Disordered" evidence="1">
    <location>
        <begin position="1"/>
        <end position="21"/>
    </location>
</feature>
<evidence type="ECO:0000313" key="2">
    <source>
        <dbReference type="EMBL" id="VCW98199.1"/>
    </source>
</evidence>
<organism evidence="2 3">
    <name type="scientific">Gulo gulo</name>
    <name type="common">Wolverine</name>
    <name type="synonym">Gluton</name>
    <dbReference type="NCBI Taxonomy" id="48420"/>
    <lineage>
        <taxon>Eukaryota</taxon>
        <taxon>Metazoa</taxon>
        <taxon>Chordata</taxon>
        <taxon>Craniata</taxon>
        <taxon>Vertebrata</taxon>
        <taxon>Euteleostomi</taxon>
        <taxon>Mammalia</taxon>
        <taxon>Eutheria</taxon>
        <taxon>Laurasiatheria</taxon>
        <taxon>Carnivora</taxon>
        <taxon>Caniformia</taxon>
        <taxon>Musteloidea</taxon>
        <taxon>Mustelidae</taxon>
        <taxon>Guloninae</taxon>
        <taxon>Gulo</taxon>
    </lineage>
</organism>
<proteinExistence type="predicted"/>
<accession>A0A9X9LX11</accession>
<name>A0A9X9LX11_GULGU</name>
<keyword evidence="3" id="KW-1185">Reference proteome</keyword>
<evidence type="ECO:0000256" key="1">
    <source>
        <dbReference type="SAM" id="MobiDB-lite"/>
    </source>
</evidence>
<dbReference type="AlphaFoldDB" id="A0A9X9LX11"/>
<dbReference type="EMBL" id="CYRY02024723">
    <property type="protein sequence ID" value="VCW98199.1"/>
    <property type="molecule type" value="Genomic_DNA"/>
</dbReference>
<reference evidence="2 3" key="1">
    <citation type="submission" date="2018-10" db="EMBL/GenBank/DDBJ databases">
        <authorList>
            <person name="Ekblom R."/>
            <person name="Jareborg N."/>
        </authorList>
    </citation>
    <scope>NUCLEOTIDE SEQUENCE [LARGE SCALE GENOMIC DNA]</scope>
    <source>
        <tissue evidence="2">Muscle</tissue>
    </source>
</reference>
<dbReference type="Proteomes" id="UP000269945">
    <property type="component" value="Unassembled WGS sequence"/>
</dbReference>
<evidence type="ECO:0000313" key="3">
    <source>
        <dbReference type="Proteomes" id="UP000269945"/>
    </source>
</evidence>
<sequence length="21" mass="2479">MLHPQKVTLPPLGLPQLRRRK</sequence>
<protein>
    <submittedName>
        <fullName evidence="2">Uncharacterized protein</fullName>
    </submittedName>
</protein>